<proteinExistence type="predicted"/>
<dbReference type="InterPro" id="IPR018392">
    <property type="entry name" value="LysM"/>
</dbReference>
<name>A0A2P2CEQ6_9ZZZZ</name>
<organism evidence="3">
    <name type="scientific">metagenome</name>
    <dbReference type="NCBI Taxonomy" id="256318"/>
    <lineage>
        <taxon>unclassified sequences</taxon>
        <taxon>metagenomes</taxon>
    </lineage>
</organism>
<dbReference type="SMART" id="SM00257">
    <property type="entry name" value="LysM"/>
    <property type="match status" value="1"/>
</dbReference>
<dbReference type="SUPFAM" id="SSF54106">
    <property type="entry name" value="LysM domain"/>
    <property type="match status" value="1"/>
</dbReference>
<evidence type="ECO:0000256" key="1">
    <source>
        <dbReference type="SAM" id="MobiDB-lite"/>
    </source>
</evidence>
<dbReference type="Pfam" id="PF01476">
    <property type="entry name" value="LysM"/>
    <property type="match status" value="1"/>
</dbReference>
<feature type="domain" description="LysM" evidence="2">
    <location>
        <begin position="67"/>
        <end position="116"/>
    </location>
</feature>
<dbReference type="InterPro" id="IPR036779">
    <property type="entry name" value="LysM_dom_sf"/>
</dbReference>
<accession>A0A2P2CEQ6</accession>
<dbReference type="EMBL" id="CZKA01000077">
    <property type="protein sequence ID" value="CUR60438.1"/>
    <property type="molecule type" value="Genomic_DNA"/>
</dbReference>
<feature type="region of interest" description="Disordered" evidence="1">
    <location>
        <begin position="1"/>
        <end position="21"/>
    </location>
</feature>
<gene>
    <name evidence="3" type="ORF">NOCA2790002</name>
</gene>
<evidence type="ECO:0000313" key="3">
    <source>
        <dbReference type="EMBL" id="CUR60438.1"/>
    </source>
</evidence>
<evidence type="ECO:0000259" key="2">
    <source>
        <dbReference type="SMART" id="SM00257"/>
    </source>
</evidence>
<feature type="compositionally biased region" description="Polar residues" evidence="1">
    <location>
        <begin position="1"/>
        <end position="10"/>
    </location>
</feature>
<reference evidence="3" key="1">
    <citation type="submission" date="2015-08" db="EMBL/GenBank/DDBJ databases">
        <authorList>
            <person name="Babu N.S."/>
            <person name="Beckwith C.J."/>
            <person name="Beseler K.G."/>
            <person name="Brison A."/>
            <person name="Carone J.V."/>
            <person name="Caskin T.P."/>
            <person name="Diamond M."/>
            <person name="Durham M.E."/>
            <person name="Foxe J.M."/>
            <person name="Go M."/>
            <person name="Henderson B.A."/>
            <person name="Jones I.B."/>
            <person name="McGettigan J.A."/>
            <person name="Micheletti S.J."/>
            <person name="Nasrallah M.E."/>
            <person name="Ortiz D."/>
            <person name="Piller C.R."/>
            <person name="Privatt S.R."/>
            <person name="Schneider S.L."/>
            <person name="Sharp S."/>
            <person name="Smith T.C."/>
            <person name="Stanton J.D."/>
            <person name="Ullery H.E."/>
            <person name="Wilson R.J."/>
            <person name="Serrano M.G."/>
            <person name="Buck G."/>
            <person name="Lee V."/>
            <person name="Wang Y."/>
            <person name="Carvalho R."/>
            <person name="Voegtly L."/>
            <person name="Shi R."/>
            <person name="Duckworth R."/>
            <person name="Johnson A."/>
            <person name="Loviza R."/>
            <person name="Walstead R."/>
            <person name="Shah Z."/>
            <person name="Kiflezghi M."/>
            <person name="Wade K."/>
            <person name="Ball S.L."/>
            <person name="Bradley K.W."/>
            <person name="Asai D.J."/>
            <person name="Bowman C.A."/>
            <person name="Russell D.A."/>
            <person name="Pope W.H."/>
            <person name="Jacobs-Sera D."/>
            <person name="Hendrix R.W."/>
            <person name="Hatfull G.F."/>
        </authorList>
    </citation>
    <scope>NUCLEOTIDE SEQUENCE</scope>
</reference>
<sequence length="118" mass="12403">MSSMTISPQAFSARPSVSGRPSVRLTRRGRLVVFIASLLVVLATAFILLGGASVATEQGGQPEPTTLVMVGDGDTLWDIASAVAADGETQAMVQRIERLNHLESSMLLAGQELRVPLG</sequence>
<dbReference type="AlphaFoldDB" id="A0A2P2CEQ6"/>
<dbReference type="Gene3D" id="3.10.350.10">
    <property type="entry name" value="LysM domain"/>
    <property type="match status" value="1"/>
</dbReference>
<protein>
    <submittedName>
        <fullName evidence="3">Peptidoglycan-binding LysM</fullName>
    </submittedName>
</protein>
<dbReference type="CDD" id="cd00118">
    <property type="entry name" value="LysM"/>
    <property type="match status" value="1"/>
</dbReference>